<dbReference type="PROSITE" id="PS51880">
    <property type="entry name" value="TGS"/>
    <property type="match status" value="1"/>
</dbReference>
<keyword evidence="5" id="KW-0460">Magnesium</keyword>
<dbReference type="GO" id="GO:0005525">
    <property type="term" value="F:GTP binding"/>
    <property type="evidence" value="ECO:0007669"/>
    <property type="project" value="InterPro"/>
</dbReference>
<feature type="domain" description="OBG-type G" evidence="7">
    <location>
        <begin position="3"/>
        <end position="260"/>
    </location>
</feature>
<dbReference type="Pfam" id="PF01926">
    <property type="entry name" value="MMR_HSR1"/>
    <property type="match status" value="1"/>
</dbReference>
<evidence type="ECO:0000313" key="10">
    <source>
        <dbReference type="Proteomes" id="UP000034012"/>
    </source>
</evidence>
<dbReference type="InterPro" id="IPR027417">
    <property type="entry name" value="P-loop_NTPase"/>
</dbReference>
<dbReference type="InterPro" id="IPR023192">
    <property type="entry name" value="TGS-like_dom_sf"/>
</dbReference>
<dbReference type="InterPro" id="IPR041706">
    <property type="entry name" value="YchF_N"/>
</dbReference>
<evidence type="ECO:0000256" key="2">
    <source>
        <dbReference type="ARBA" id="ARBA00022723"/>
    </source>
</evidence>
<dbReference type="FunFam" id="3.10.20.30:FF:000001">
    <property type="entry name" value="Ribosome-binding ATPase YchF"/>
    <property type="match status" value="1"/>
</dbReference>
<evidence type="ECO:0000256" key="6">
    <source>
        <dbReference type="HAMAP-Rule" id="MF_00944"/>
    </source>
</evidence>
<dbReference type="NCBIfam" id="TIGR00092">
    <property type="entry name" value="redox-regulated ATPase YchF"/>
    <property type="match status" value="1"/>
</dbReference>
<gene>
    <name evidence="6" type="primary">ychF</name>
    <name evidence="9" type="ORF">UW20_C0005G0027</name>
</gene>
<evidence type="ECO:0000256" key="1">
    <source>
        <dbReference type="ARBA" id="ARBA00001946"/>
    </source>
</evidence>
<reference evidence="9 10" key="1">
    <citation type="journal article" date="2015" name="Nature">
        <title>rRNA introns, odd ribosomes, and small enigmatic genomes across a large radiation of phyla.</title>
        <authorList>
            <person name="Brown C.T."/>
            <person name="Hug L.A."/>
            <person name="Thomas B.C."/>
            <person name="Sharon I."/>
            <person name="Castelle C.J."/>
            <person name="Singh A."/>
            <person name="Wilkins M.J."/>
            <person name="Williams K.H."/>
            <person name="Banfield J.F."/>
        </authorList>
    </citation>
    <scope>NUCLEOTIDE SEQUENCE [LARGE SCALE GENOMIC DNA]</scope>
</reference>
<dbReference type="SUPFAM" id="SSF52540">
    <property type="entry name" value="P-loop containing nucleoside triphosphate hydrolases"/>
    <property type="match status" value="1"/>
</dbReference>
<dbReference type="AlphaFoldDB" id="A0A837I609"/>
<dbReference type="CDD" id="cd01900">
    <property type="entry name" value="YchF"/>
    <property type="match status" value="1"/>
</dbReference>
<dbReference type="Gene3D" id="3.40.50.300">
    <property type="entry name" value="P-loop containing nucleotide triphosphate hydrolases"/>
    <property type="match status" value="1"/>
</dbReference>
<comment type="function">
    <text evidence="6">ATPase that binds to both the 70S ribosome and the 50S ribosomal subunit in a nucleotide-independent manner.</text>
</comment>
<feature type="domain" description="TGS" evidence="8">
    <location>
        <begin position="282"/>
        <end position="365"/>
    </location>
</feature>
<comment type="caution">
    <text evidence="9">The sequence shown here is derived from an EMBL/GenBank/DDBJ whole genome shotgun (WGS) entry which is preliminary data.</text>
</comment>
<dbReference type="PROSITE" id="PS51710">
    <property type="entry name" value="G_OBG"/>
    <property type="match status" value="1"/>
</dbReference>
<dbReference type="GO" id="GO:0016887">
    <property type="term" value="F:ATP hydrolysis activity"/>
    <property type="evidence" value="ECO:0007669"/>
    <property type="project" value="UniProtKB-UniRule"/>
</dbReference>
<keyword evidence="2" id="KW-0479">Metal-binding</keyword>
<name>A0A837I609_9BACT</name>
<dbReference type="PRINTS" id="PR00326">
    <property type="entry name" value="GTP1OBG"/>
</dbReference>
<keyword evidence="3 6" id="KW-0547">Nucleotide-binding</keyword>
<keyword evidence="4 6" id="KW-0067">ATP-binding</keyword>
<dbReference type="CDD" id="cd04867">
    <property type="entry name" value="TGS_YchF_OLA1"/>
    <property type="match status" value="1"/>
</dbReference>
<dbReference type="GO" id="GO:0005524">
    <property type="term" value="F:ATP binding"/>
    <property type="evidence" value="ECO:0007669"/>
    <property type="project" value="UniProtKB-UniRule"/>
</dbReference>
<comment type="cofactor">
    <cofactor evidence="1">
        <name>Mg(2+)</name>
        <dbReference type="ChEBI" id="CHEBI:18420"/>
    </cofactor>
</comment>
<evidence type="ECO:0000313" key="9">
    <source>
        <dbReference type="EMBL" id="KKT33095.1"/>
    </source>
</evidence>
<evidence type="ECO:0000259" key="7">
    <source>
        <dbReference type="PROSITE" id="PS51710"/>
    </source>
</evidence>
<evidence type="ECO:0000259" key="8">
    <source>
        <dbReference type="PROSITE" id="PS51880"/>
    </source>
</evidence>
<accession>A0A837I609</accession>
<dbReference type="EMBL" id="LCHK01000005">
    <property type="protein sequence ID" value="KKT33095.1"/>
    <property type="molecule type" value="Genomic_DNA"/>
</dbReference>
<dbReference type="GO" id="GO:0046872">
    <property type="term" value="F:metal ion binding"/>
    <property type="evidence" value="ECO:0007669"/>
    <property type="project" value="UniProtKB-KW"/>
</dbReference>
<dbReference type="InterPro" id="IPR031167">
    <property type="entry name" value="G_OBG"/>
</dbReference>
<dbReference type="InterPro" id="IPR012676">
    <property type="entry name" value="TGS-like"/>
</dbReference>
<sequence>MNISCGIVGLPNVGKSTLFNALLKRQQAYVANFPFATIEPNIGVIPVPDGRLGKLAEVTKKAENMANLPPEIPATVEFVDIAGLIAGASKGEGLGNKFLSHIRETSAICHVVRAFSDPDIIKQGVADPKTDFEVVETELTLADFQTLEKQKDPGNTPDKELVKWWEVVTRLKNELQKGTPARDVALTEEEEKIAKSLSLLTAKPILIVLNVDESSLGDVDNLEAKYAEELKVDKNQIVAICAKTESELSELSEEDQKIYMKDLGITGSGLERLIQKAFATLGLITFLTAGEKEVRAWTIKDGINAQEAAGVIHTDFIKKFIKADVVTFTDFVGNGGWKICRELGKVRSEGRDYTIKDGDVVEFKIGT</sequence>
<evidence type="ECO:0000256" key="3">
    <source>
        <dbReference type="ARBA" id="ARBA00022741"/>
    </source>
</evidence>
<dbReference type="Pfam" id="PF06071">
    <property type="entry name" value="YchF-GTPase_C"/>
    <property type="match status" value="1"/>
</dbReference>
<dbReference type="InterPro" id="IPR004396">
    <property type="entry name" value="ATPase_YchF/OLA1"/>
</dbReference>
<evidence type="ECO:0000256" key="5">
    <source>
        <dbReference type="ARBA" id="ARBA00022842"/>
    </source>
</evidence>
<protein>
    <recommendedName>
        <fullName evidence="6">Ribosome-binding ATPase YchF</fullName>
    </recommendedName>
</protein>
<dbReference type="PIRSF" id="PIRSF006641">
    <property type="entry name" value="CHP00092"/>
    <property type="match status" value="1"/>
</dbReference>
<dbReference type="GO" id="GO:0043023">
    <property type="term" value="F:ribosomal large subunit binding"/>
    <property type="evidence" value="ECO:0007669"/>
    <property type="project" value="UniProtKB-UniRule"/>
</dbReference>
<comment type="similarity">
    <text evidence="6">Belongs to the TRAFAC class OBG-HflX-like GTPase superfamily. OBG GTPase family. YchF/OLA1 subfamily.</text>
</comment>
<evidence type="ECO:0000256" key="4">
    <source>
        <dbReference type="ARBA" id="ARBA00022840"/>
    </source>
</evidence>
<dbReference type="Proteomes" id="UP000034012">
    <property type="component" value="Unassembled WGS sequence"/>
</dbReference>
<organism evidence="9 10">
    <name type="scientific">Candidatus Woesebacteria bacterium GW2011_GWB1_44_11</name>
    <dbReference type="NCBI Taxonomy" id="1618579"/>
    <lineage>
        <taxon>Bacteria</taxon>
        <taxon>Candidatus Woeseibacteriota</taxon>
    </lineage>
</organism>
<dbReference type="PANTHER" id="PTHR23305:SF18">
    <property type="entry name" value="OBG-TYPE G DOMAIN-CONTAINING PROTEIN"/>
    <property type="match status" value="1"/>
</dbReference>
<dbReference type="Gene3D" id="3.10.20.30">
    <property type="match status" value="1"/>
</dbReference>
<feature type="binding site" evidence="6">
    <location>
        <begin position="12"/>
        <end position="17"/>
    </location>
    <ligand>
        <name>ATP</name>
        <dbReference type="ChEBI" id="CHEBI:30616"/>
    </ligand>
</feature>
<dbReference type="InterPro" id="IPR013029">
    <property type="entry name" value="YchF_C"/>
</dbReference>
<dbReference type="PANTHER" id="PTHR23305">
    <property type="entry name" value="OBG GTPASE FAMILY"/>
    <property type="match status" value="1"/>
</dbReference>
<proteinExistence type="inferred from homology"/>
<dbReference type="Gene3D" id="1.10.150.300">
    <property type="entry name" value="TGS-like domain"/>
    <property type="match status" value="1"/>
</dbReference>
<dbReference type="HAMAP" id="MF_00944">
    <property type="entry name" value="YchF_OLA1_ATPase"/>
    <property type="match status" value="1"/>
</dbReference>
<dbReference type="InterPro" id="IPR006073">
    <property type="entry name" value="GTP-bd"/>
</dbReference>
<dbReference type="SUPFAM" id="SSF81271">
    <property type="entry name" value="TGS-like"/>
    <property type="match status" value="1"/>
</dbReference>
<dbReference type="InterPro" id="IPR004095">
    <property type="entry name" value="TGS"/>
</dbReference>
<dbReference type="GO" id="GO:0005737">
    <property type="term" value="C:cytoplasm"/>
    <property type="evidence" value="ECO:0007669"/>
    <property type="project" value="TreeGrafter"/>
</dbReference>
<dbReference type="InterPro" id="IPR012675">
    <property type="entry name" value="Beta-grasp_dom_sf"/>
</dbReference>